<dbReference type="HOGENOM" id="CLU_129662_0_0_2"/>
<dbReference type="AlphaFoldDB" id="A7I7M7"/>
<dbReference type="OrthoDB" id="70051at2157"/>
<accession>A7I7M7</accession>
<dbReference type="KEGG" id="mbn:Mboo_1220"/>
<sequence length="177" mass="19774">MPDLKNIPDNVRWHYAAQCAAKLPALYEISFRDALGEKFAVLEQDIWMEIAKMVKEIAHTSSFPTGNAKEIAKAVQNATIILFGPEYGGEIMEVSDDGAVILVKRCPFLVHSDTLSSDHERAFSRCMALTLTAVPILNKDYTARFVRAMCTGDKRCEVKIEKKPPVSKKEEKTGVKK</sequence>
<dbReference type="RefSeq" id="WP_012106769.1">
    <property type="nucleotide sequence ID" value="NC_009712.1"/>
</dbReference>
<evidence type="ECO:0008006" key="3">
    <source>
        <dbReference type="Google" id="ProtNLM"/>
    </source>
</evidence>
<organism evidence="1 2">
    <name type="scientific">Methanoregula boonei (strain DSM 21154 / JCM 14090 / 6A8)</name>
    <dbReference type="NCBI Taxonomy" id="456442"/>
    <lineage>
        <taxon>Archaea</taxon>
        <taxon>Methanobacteriati</taxon>
        <taxon>Methanobacteriota</taxon>
        <taxon>Stenosarchaea group</taxon>
        <taxon>Methanomicrobia</taxon>
        <taxon>Methanomicrobiales</taxon>
        <taxon>Methanoregulaceae</taxon>
        <taxon>Methanoregula</taxon>
    </lineage>
</organism>
<protein>
    <recommendedName>
        <fullName evidence="3">Metanogen output domain-containing protein</fullName>
    </recommendedName>
</protein>
<gene>
    <name evidence="1" type="ordered locus">Mboo_1220</name>
</gene>
<dbReference type="STRING" id="456442.Mboo_1220"/>
<dbReference type="EMBL" id="CP000780">
    <property type="protein sequence ID" value="ABS55738.1"/>
    <property type="molecule type" value="Genomic_DNA"/>
</dbReference>
<reference evidence="2" key="1">
    <citation type="journal article" date="2015" name="Microbiology">
        <title>Genome of Methanoregula boonei 6A8 reveals adaptations to oligotrophic peatland environments.</title>
        <authorList>
            <person name="Braeuer S."/>
            <person name="Cadillo-Quiroz H."/>
            <person name="Kyrpides N."/>
            <person name="Woyke T."/>
            <person name="Goodwin L."/>
            <person name="Detter C."/>
            <person name="Podell S."/>
            <person name="Yavitt J.B."/>
            <person name="Zinder S.H."/>
        </authorList>
    </citation>
    <scope>NUCLEOTIDE SEQUENCE [LARGE SCALE GENOMIC DNA]</scope>
    <source>
        <strain evidence="2">DSM 21154 / JCM 14090 / 6A8</strain>
    </source>
</reference>
<evidence type="ECO:0000313" key="2">
    <source>
        <dbReference type="Proteomes" id="UP000002408"/>
    </source>
</evidence>
<dbReference type="GeneID" id="5410392"/>
<proteinExistence type="predicted"/>
<dbReference type="eggNOG" id="arCOG08232">
    <property type="taxonomic scope" value="Archaea"/>
</dbReference>
<name>A7I7M7_METB6</name>
<evidence type="ECO:0000313" key="1">
    <source>
        <dbReference type="EMBL" id="ABS55738.1"/>
    </source>
</evidence>
<keyword evidence="2" id="KW-1185">Reference proteome</keyword>
<dbReference type="Proteomes" id="UP000002408">
    <property type="component" value="Chromosome"/>
</dbReference>